<protein>
    <submittedName>
        <fullName evidence="3">Uncharacterized protein</fullName>
    </submittedName>
</protein>
<keyword evidence="1" id="KW-0472">Membrane</keyword>
<keyword evidence="1" id="KW-0812">Transmembrane</keyword>
<name>A0ABT1MEN9_9BACT</name>
<dbReference type="EMBL" id="JANDHW010000002">
    <property type="protein sequence ID" value="MCP9611090.1"/>
    <property type="molecule type" value="Genomic_DNA"/>
</dbReference>
<evidence type="ECO:0000313" key="3">
    <source>
        <dbReference type="EMBL" id="MCP9611090.1"/>
    </source>
</evidence>
<organism evidence="3 4">
    <name type="scientific">Coprobacter tertius</name>
    <dbReference type="NCBI Taxonomy" id="2944915"/>
    <lineage>
        <taxon>Bacteria</taxon>
        <taxon>Pseudomonadati</taxon>
        <taxon>Bacteroidota</taxon>
        <taxon>Bacteroidia</taxon>
        <taxon>Bacteroidales</taxon>
        <taxon>Barnesiellaceae</taxon>
        <taxon>Coprobacter</taxon>
    </lineage>
</organism>
<reference evidence="3 4" key="1">
    <citation type="submission" date="2022-07" db="EMBL/GenBank/DDBJ databases">
        <title>Fecal culturing of patients with breast cancer.</title>
        <authorList>
            <person name="Teng N.M.Y."/>
            <person name="Kiu R."/>
            <person name="Evans R."/>
            <person name="Baker D.J."/>
            <person name="Zenner C."/>
            <person name="Robinson S.D."/>
            <person name="Hall L.J."/>
        </authorList>
    </citation>
    <scope>NUCLEOTIDE SEQUENCE [LARGE SCALE GENOMIC DNA]</scope>
    <source>
        <strain evidence="3 4">LH1063</strain>
    </source>
</reference>
<feature type="chain" id="PRO_5045720522" evidence="2">
    <location>
        <begin position="21"/>
        <end position="76"/>
    </location>
</feature>
<evidence type="ECO:0000313" key="4">
    <source>
        <dbReference type="Proteomes" id="UP001205603"/>
    </source>
</evidence>
<feature type="signal peptide" evidence="2">
    <location>
        <begin position="1"/>
        <end position="20"/>
    </location>
</feature>
<accession>A0ABT1MEN9</accession>
<evidence type="ECO:0000256" key="2">
    <source>
        <dbReference type="SAM" id="SignalP"/>
    </source>
</evidence>
<sequence length="76" mass="8619">MKFLKYILIILGTLSGAALAVMEGTEPCLDENLISSAFIPDMSFFIQILIIYIFIGTISGWAIWFCISGIYRNFFR</sequence>
<feature type="transmembrane region" description="Helical" evidence="1">
    <location>
        <begin position="44"/>
        <end position="67"/>
    </location>
</feature>
<comment type="caution">
    <text evidence="3">The sequence shown here is derived from an EMBL/GenBank/DDBJ whole genome shotgun (WGS) entry which is preliminary data.</text>
</comment>
<dbReference type="Proteomes" id="UP001205603">
    <property type="component" value="Unassembled WGS sequence"/>
</dbReference>
<keyword evidence="2" id="KW-0732">Signal</keyword>
<gene>
    <name evidence="3" type="ORF">NMU02_03160</name>
</gene>
<evidence type="ECO:0000256" key="1">
    <source>
        <dbReference type="SAM" id="Phobius"/>
    </source>
</evidence>
<dbReference type="RefSeq" id="WP_255025745.1">
    <property type="nucleotide sequence ID" value="NZ_JANDHW010000002.1"/>
</dbReference>
<keyword evidence="1" id="KW-1133">Transmembrane helix</keyword>
<proteinExistence type="predicted"/>
<keyword evidence="4" id="KW-1185">Reference proteome</keyword>